<evidence type="ECO:0000313" key="2">
    <source>
        <dbReference type="Proteomes" id="UP000076858"/>
    </source>
</evidence>
<sequence>IAPHNAYYACRKCTTKGLWVSNLITCHTQPKTGGRVTYPELDAPLRTDVSFRQRLQIQHHNKDNRRSIIEDILTNVVDDVCLDYMHIVCIGVYKKKINEFLNGKGDRVRLSPDNINA</sequence>
<accession>A0A164EBR8</accession>
<organism evidence="1 2">
    <name type="scientific">Daphnia magna</name>
    <dbReference type="NCBI Taxonomy" id="35525"/>
    <lineage>
        <taxon>Eukaryota</taxon>
        <taxon>Metazoa</taxon>
        <taxon>Ecdysozoa</taxon>
        <taxon>Arthropoda</taxon>
        <taxon>Crustacea</taxon>
        <taxon>Branchiopoda</taxon>
        <taxon>Diplostraca</taxon>
        <taxon>Cladocera</taxon>
        <taxon>Anomopoda</taxon>
        <taxon>Daphniidae</taxon>
        <taxon>Daphnia</taxon>
    </lineage>
</organism>
<gene>
    <name evidence="1" type="ORF">APZ42_008918</name>
</gene>
<reference evidence="1 2" key="1">
    <citation type="submission" date="2016-03" db="EMBL/GenBank/DDBJ databases">
        <title>EvidentialGene: Evidence-directed Construction of Genes on Genomes.</title>
        <authorList>
            <person name="Gilbert D.G."/>
            <person name="Choi J.-H."/>
            <person name="Mockaitis K."/>
            <person name="Colbourne J."/>
            <person name="Pfrender M."/>
        </authorList>
    </citation>
    <scope>NUCLEOTIDE SEQUENCE [LARGE SCALE GENOMIC DNA]</scope>
    <source>
        <strain evidence="1 2">Xinb3</strain>
        <tissue evidence="1">Complete organism</tissue>
    </source>
</reference>
<name>A0A164EBR8_9CRUS</name>
<keyword evidence="2" id="KW-1185">Reference proteome</keyword>
<feature type="non-terminal residue" evidence="1">
    <location>
        <position position="1"/>
    </location>
</feature>
<protein>
    <submittedName>
        <fullName evidence="1">Uncharacterized protein</fullName>
    </submittedName>
</protein>
<dbReference type="PANTHER" id="PTHR33053">
    <property type="entry name" value="PROTEIN, PUTATIVE-RELATED"/>
    <property type="match status" value="1"/>
</dbReference>
<dbReference type="PANTHER" id="PTHR33053:SF9">
    <property type="entry name" value="AGAP000105-PA"/>
    <property type="match status" value="1"/>
</dbReference>
<dbReference type="EMBL" id="LRGB01024223">
    <property type="protein sequence ID" value="KZR96633.1"/>
    <property type="molecule type" value="Genomic_DNA"/>
</dbReference>
<dbReference type="AlphaFoldDB" id="A0A164EBR8"/>
<dbReference type="Proteomes" id="UP000076858">
    <property type="component" value="Unassembled WGS sequence"/>
</dbReference>
<evidence type="ECO:0000313" key="1">
    <source>
        <dbReference type="EMBL" id="KZR96633.1"/>
    </source>
</evidence>
<proteinExistence type="predicted"/>
<feature type="non-terminal residue" evidence="1">
    <location>
        <position position="117"/>
    </location>
</feature>
<comment type="caution">
    <text evidence="1">The sequence shown here is derived from an EMBL/GenBank/DDBJ whole genome shotgun (WGS) entry which is preliminary data.</text>
</comment>